<organism evidence="2 3">
    <name type="scientific">Escherichia coli</name>
    <dbReference type="NCBI Taxonomy" id="562"/>
    <lineage>
        <taxon>Bacteria</taxon>
        <taxon>Pseudomonadati</taxon>
        <taxon>Pseudomonadota</taxon>
        <taxon>Gammaproteobacteria</taxon>
        <taxon>Enterobacterales</taxon>
        <taxon>Enterobacteriaceae</taxon>
        <taxon>Escherichia</taxon>
    </lineage>
</organism>
<reference evidence="2 3" key="1">
    <citation type="submission" date="2018-06" db="EMBL/GenBank/DDBJ databases">
        <authorList>
            <consortium name="Pathogen Informatics"/>
            <person name="Doyle S."/>
        </authorList>
    </citation>
    <scope>NUCLEOTIDE SEQUENCE [LARGE SCALE GENOMIC DNA]</scope>
    <source>
        <strain evidence="2 3">NCTC7928</strain>
    </source>
</reference>
<evidence type="ECO:0000256" key="1">
    <source>
        <dbReference type="SAM" id="Phobius"/>
    </source>
</evidence>
<evidence type="ECO:0000313" key="3">
    <source>
        <dbReference type="Proteomes" id="UP000254877"/>
    </source>
</evidence>
<keyword evidence="1" id="KW-0812">Transmembrane</keyword>
<keyword evidence="1" id="KW-0472">Membrane</keyword>
<name>A0A376L9Z0_ECOLX</name>
<dbReference type="Proteomes" id="UP000254877">
    <property type="component" value="Unassembled WGS sequence"/>
</dbReference>
<sequence>MLPSISINNTSAAYTESINENNNDEVNILVQELKNLFNGKQGISTCVKHLLALIKNAIRGNDNPDRFNINNSSVAYIDIGSNDTDHITIGIDNQETIKLLASYKDKELVRAIINDNIVEKTHDDINNADFTDGSIVVSGNEGAIDSNDTADITSGIYNQEPIKSPTNDENKKVGQTIIHENVVENTHDINNKEMIFSALKEIYDGDPGFIFNKISQKLRHTITEFDENGKSEPTDLFTWYGKDKKGDSLAIVIKNKNGNDYLSLGYYDQDDYHIQRGIRINGDSLTQYCSEKARNASAWFESSKAIMAESFATGSDHQVVNELNGERLREPNEVFKRLGRAIRYNFQVDDAKFRRDNVKEIISTLVDNEVDRSQNKYDHFKEIEDKVEKRLQIARLNIKMKLINYLHWVLILMIIKIVQFFLIFQRLNIGNRQ</sequence>
<evidence type="ECO:0000313" key="2">
    <source>
        <dbReference type="EMBL" id="STF40574.1"/>
    </source>
</evidence>
<keyword evidence="1" id="KW-1133">Transmembrane helix</keyword>
<proteinExistence type="predicted"/>
<protein>
    <submittedName>
        <fullName evidence="2">Uncharacterized protein</fullName>
    </submittedName>
</protein>
<dbReference type="AlphaFoldDB" id="A0A376L9Z0"/>
<accession>A0A376L9Z0</accession>
<dbReference type="EMBL" id="UGAB01000002">
    <property type="protein sequence ID" value="STF40574.1"/>
    <property type="molecule type" value="Genomic_DNA"/>
</dbReference>
<gene>
    <name evidence="2" type="ORF">NCTC7928_01132</name>
</gene>
<feature type="transmembrane region" description="Helical" evidence="1">
    <location>
        <begin position="405"/>
        <end position="424"/>
    </location>
</feature>